<dbReference type="PANTHER" id="PTHR12786">
    <property type="entry name" value="SPLICING FACTOR SF3A-RELATED"/>
    <property type="match status" value="1"/>
</dbReference>
<dbReference type="GO" id="GO:0003910">
    <property type="term" value="F:DNA ligase (ATP) activity"/>
    <property type="evidence" value="ECO:0007669"/>
    <property type="project" value="UniProtKB-EC"/>
</dbReference>
<dbReference type="InterPro" id="IPR003604">
    <property type="entry name" value="Matrin/U1-like-C_Znf_C2H2"/>
</dbReference>
<dbReference type="Pfam" id="PF12171">
    <property type="entry name" value="zf-C2H2_jaz"/>
    <property type="match status" value="1"/>
</dbReference>
<evidence type="ECO:0000313" key="9">
    <source>
        <dbReference type="EMBL" id="KAJ2844553.1"/>
    </source>
</evidence>
<dbReference type="GO" id="GO:0005681">
    <property type="term" value="C:spliceosomal complex"/>
    <property type="evidence" value="ECO:0007669"/>
    <property type="project" value="TreeGrafter"/>
</dbReference>
<keyword evidence="3 6" id="KW-0863">Zinc-finger</keyword>
<feature type="compositionally biased region" description="Basic and acidic residues" evidence="7">
    <location>
        <begin position="338"/>
        <end position="349"/>
    </location>
</feature>
<keyword evidence="5" id="KW-0539">Nucleus</keyword>
<dbReference type="InterPro" id="IPR031774">
    <property type="entry name" value="SF3A3_dom"/>
</dbReference>
<dbReference type="PANTHER" id="PTHR12786:SF2">
    <property type="entry name" value="SPLICING FACTOR 3A SUBUNIT 3"/>
    <property type="match status" value="1"/>
</dbReference>
<dbReference type="GO" id="GO:0008270">
    <property type="term" value="F:zinc ion binding"/>
    <property type="evidence" value="ECO:0007669"/>
    <property type="project" value="UniProtKB-KW"/>
</dbReference>
<proteinExistence type="predicted"/>
<keyword evidence="9" id="KW-0436">Ligase</keyword>
<dbReference type="SUPFAM" id="SSF57667">
    <property type="entry name" value="beta-beta-alpha zinc fingers"/>
    <property type="match status" value="1"/>
</dbReference>
<dbReference type="EMBL" id="JANBUW010001046">
    <property type="protein sequence ID" value="KAJ2844553.1"/>
    <property type="molecule type" value="Genomic_DNA"/>
</dbReference>
<dbReference type="GO" id="GO:0000398">
    <property type="term" value="P:mRNA splicing, via spliceosome"/>
    <property type="evidence" value="ECO:0007669"/>
    <property type="project" value="TreeGrafter"/>
</dbReference>
<dbReference type="InterPro" id="IPR013087">
    <property type="entry name" value="Znf_C2H2_type"/>
</dbReference>
<dbReference type="PROSITE" id="PS00028">
    <property type="entry name" value="ZINC_FINGER_C2H2_1"/>
    <property type="match status" value="1"/>
</dbReference>
<evidence type="ECO:0000259" key="8">
    <source>
        <dbReference type="PROSITE" id="PS50157"/>
    </source>
</evidence>
<gene>
    <name evidence="9" type="primary">sap61</name>
    <name evidence="9" type="ORF">IWW36_005141</name>
</gene>
<dbReference type="InterPro" id="IPR051421">
    <property type="entry name" value="RNA_Proc_DNA_Dmg_Regulator"/>
</dbReference>
<dbReference type="PROSITE" id="PS50157">
    <property type="entry name" value="ZINC_FINGER_C2H2_2"/>
    <property type="match status" value="1"/>
</dbReference>
<feature type="domain" description="C2H2-type" evidence="8">
    <location>
        <begin position="261"/>
        <end position="288"/>
    </location>
</feature>
<dbReference type="AlphaFoldDB" id="A0A9W8I8C4"/>
<comment type="caution">
    <text evidence="9">The sequence shown here is derived from an EMBL/GenBank/DDBJ whole genome shotgun (WGS) entry which is preliminary data.</text>
</comment>
<name>A0A9W8I8C4_9FUNG</name>
<accession>A0A9W8I8C4</accession>
<keyword evidence="2" id="KW-0479">Metal-binding</keyword>
<evidence type="ECO:0000256" key="4">
    <source>
        <dbReference type="ARBA" id="ARBA00022833"/>
    </source>
</evidence>
<dbReference type="InterPro" id="IPR021966">
    <property type="entry name" value="SF3a60_bindingd"/>
</dbReference>
<protein>
    <submittedName>
        <fullName evidence="9">Pre-mRNA-splicing factor sap61</fullName>
        <ecNumber evidence="9">6.5.1.1</ecNumber>
    </submittedName>
</protein>
<dbReference type="Pfam" id="PF16837">
    <property type="entry name" value="SF3A3"/>
    <property type="match status" value="1"/>
</dbReference>
<dbReference type="InterPro" id="IPR022755">
    <property type="entry name" value="Znf_C2H2_jaz"/>
</dbReference>
<evidence type="ECO:0000256" key="7">
    <source>
        <dbReference type="SAM" id="MobiDB-lite"/>
    </source>
</evidence>
<evidence type="ECO:0000256" key="1">
    <source>
        <dbReference type="ARBA" id="ARBA00004123"/>
    </source>
</evidence>
<evidence type="ECO:0000256" key="6">
    <source>
        <dbReference type="PROSITE-ProRule" id="PRU00042"/>
    </source>
</evidence>
<dbReference type="SMART" id="SM00451">
    <property type="entry name" value="ZnF_U1"/>
    <property type="match status" value="1"/>
</dbReference>
<dbReference type="OrthoDB" id="2160351at2759"/>
<dbReference type="InterPro" id="IPR036236">
    <property type="entry name" value="Znf_C2H2_sf"/>
</dbReference>
<feature type="non-terminal residue" evidence="9">
    <location>
        <position position="378"/>
    </location>
</feature>
<dbReference type="Gene3D" id="3.30.160.60">
    <property type="entry name" value="Classic Zinc Finger"/>
    <property type="match status" value="1"/>
</dbReference>
<dbReference type="EC" id="6.5.1.1" evidence="9"/>
<evidence type="ECO:0000256" key="2">
    <source>
        <dbReference type="ARBA" id="ARBA00022723"/>
    </source>
</evidence>
<feature type="region of interest" description="Disordered" evidence="7">
    <location>
        <begin position="338"/>
        <end position="378"/>
    </location>
</feature>
<sequence>MDSIVEQQRQAYEDVERMEQAIVNLMLQNLTKHRYRLIREQKINELLEQIQGRSQILLDLEKKEGLGSKESARMEERGFDEFYERMNDIRSYHYRNPDLVVRPPEIEYEKYKHNPEEADEKRRAQRNALLEETTEDAAVDEDVVETFIDEDDEHKLETMFSGEERFGRYVDLNEQHDMYLNLKDARKLTYLEYLNEFATDSALSSKRKDKQYEQYLDSLKQYFEGYFARAMPLFNLPKAQSEAKEAFDKEYKSESDTSNQLFCSICKRQFEKQTTLAAHMNSRKHQKAVQKLQNEPAAASQRIEQDRQLAWRKYLVQTYTKILEDRIKDTRANVERRQALTDEERQRELQDDDVSIDGDADDTGEQTYNPLNLPLGWD</sequence>
<reference evidence="9" key="1">
    <citation type="submission" date="2022-07" db="EMBL/GenBank/DDBJ databases">
        <title>Phylogenomic reconstructions and comparative analyses of Kickxellomycotina fungi.</title>
        <authorList>
            <person name="Reynolds N.K."/>
            <person name="Stajich J.E."/>
            <person name="Barry K."/>
            <person name="Grigoriev I.V."/>
            <person name="Crous P."/>
            <person name="Smith M.E."/>
        </authorList>
    </citation>
    <scope>NUCLEOTIDE SEQUENCE</scope>
    <source>
        <strain evidence="9">NRRL 1566</strain>
    </source>
</reference>
<feature type="compositionally biased region" description="Acidic residues" evidence="7">
    <location>
        <begin position="350"/>
        <end position="364"/>
    </location>
</feature>
<evidence type="ECO:0000256" key="3">
    <source>
        <dbReference type="ARBA" id="ARBA00022771"/>
    </source>
</evidence>
<keyword evidence="10" id="KW-1185">Reference proteome</keyword>
<keyword evidence="4" id="KW-0862">Zinc</keyword>
<organism evidence="9 10">
    <name type="scientific">Coemansia brasiliensis</name>
    <dbReference type="NCBI Taxonomy" id="2650707"/>
    <lineage>
        <taxon>Eukaryota</taxon>
        <taxon>Fungi</taxon>
        <taxon>Fungi incertae sedis</taxon>
        <taxon>Zoopagomycota</taxon>
        <taxon>Kickxellomycotina</taxon>
        <taxon>Kickxellomycetes</taxon>
        <taxon>Kickxellales</taxon>
        <taxon>Kickxellaceae</taxon>
        <taxon>Coemansia</taxon>
    </lineage>
</organism>
<dbReference type="GO" id="GO:0003723">
    <property type="term" value="F:RNA binding"/>
    <property type="evidence" value="ECO:0007669"/>
    <property type="project" value="TreeGrafter"/>
</dbReference>
<dbReference type="Pfam" id="PF12108">
    <property type="entry name" value="SF3a60_bindingd"/>
    <property type="match status" value="1"/>
</dbReference>
<evidence type="ECO:0000256" key="5">
    <source>
        <dbReference type="ARBA" id="ARBA00023242"/>
    </source>
</evidence>
<dbReference type="Proteomes" id="UP001139887">
    <property type="component" value="Unassembled WGS sequence"/>
</dbReference>
<evidence type="ECO:0000313" key="10">
    <source>
        <dbReference type="Proteomes" id="UP001139887"/>
    </source>
</evidence>
<comment type="subcellular location">
    <subcellularLocation>
        <location evidence="1">Nucleus</location>
    </subcellularLocation>
</comment>